<dbReference type="SUPFAM" id="SSF48239">
    <property type="entry name" value="Terpenoid cyclases/Protein prenyltransferases"/>
    <property type="match status" value="2"/>
</dbReference>
<keyword evidence="5" id="KW-1185">Reference proteome</keyword>
<dbReference type="InterPro" id="IPR002157">
    <property type="entry name" value="Cbl-bd_prot"/>
</dbReference>
<dbReference type="GeneID" id="102810305"/>
<evidence type="ECO:0000313" key="5">
    <source>
        <dbReference type="Proteomes" id="UP000694865"/>
    </source>
</evidence>
<evidence type="ECO:0000256" key="3">
    <source>
        <dbReference type="ARBA" id="ARBA00022729"/>
    </source>
</evidence>
<evidence type="ECO:0000256" key="1">
    <source>
        <dbReference type="ARBA" id="ARBA00004613"/>
    </source>
</evidence>
<name>A0ABM0M6V8_SACKO</name>
<proteinExistence type="predicted"/>
<dbReference type="Pfam" id="PF01122">
    <property type="entry name" value="Cobalamin_bind"/>
    <property type="match status" value="2"/>
</dbReference>
<dbReference type="PANTHER" id="PTHR10559">
    <property type="entry name" value="TRANSCOBALAMIN-1/GASTRIC INTRINSIC FACTOR"/>
    <property type="match status" value="1"/>
</dbReference>
<evidence type="ECO:0000313" key="6">
    <source>
        <dbReference type="RefSeq" id="XP_006815749.1"/>
    </source>
</evidence>
<evidence type="ECO:0000256" key="4">
    <source>
        <dbReference type="SAM" id="SignalP"/>
    </source>
</evidence>
<protein>
    <submittedName>
        <fullName evidence="6">Uncharacterized protein CG3556-like</fullName>
    </submittedName>
</protein>
<keyword evidence="2" id="KW-0964">Secreted</keyword>
<gene>
    <name evidence="6" type="primary">LOC102810305</name>
</gene>
<dbReference type="RefSeq" id="XP_006815749.1">
    <property type="nucleotide sequence ID" value="XM_006815686.1"/>
</dbReference>
<dbReference type="Gene3D" id="1.50.10.20">
    <property type="match status" value="2"/>
</dbReference>
<dbReference type="InterPro" id="IPR051588">
    <property type="entry name" value="Cobalamin_Transport"/>
</dbReference>
<dbReference type="Gene3D" id="2.170.130.30">
    <property type="match status" value="1"/>
</dbReference>
<feature type="signal peptide" evidence="4">
    <location>
        <begin position="1"/>
        <end position="21"/>
    </location>
</feature>
<comment type="subcellular location">
    <subcellularLocation>
        <location evidence="1">Secreted</location>
    </subcellularLocation>
</comment>
<sequence length="657" mass="73284">MVQRTLICFVVALVSVRFAETTDKVCGPDTSNGLQDSANQAKEAAFDWLESQHNDQWGWDHQVTPAAVLTLQLTDPTWFNEEHLESQLSVKQLEIEMLSLLSMTRPPFRAESDSDEDDNGNEFRNLAAGRLANYILGLNTTCHKVSDFFGYNLPSILTFKMRRFPTQDFSNYFQYSFAILALCNSNSRIMRTFVDVITEDIDFGSHAGVDIAAMVVTALSCLRDMPEFANHTDINEALQRGISYINEHQESDGSFGNIHASSLAYQAYMAAGVPPSEWQCTDLVSTLIDEQNQDGSFKGQLMATIQVLPTLAGKHYSHINTEMCPTEEEEEEDIPELFDHNEGGDLISMSISVINVLDDNEELGSFSFYVASGYNLYSIMQGLVLFTQGSFNFVPKDTTWGHFIESMYGIKGDNVAKTFWHISNHDESLSVEKSDIPELFDHNEGGDLISMSISVINVLDDNNKLGAFSFYVASGYNLYSIMQGLKIFSHGDFKYVVKMEPPLGHFIESMYGIKGDNVAKTYWSISNHDEQLSVDIAAMVVSALSCLRDMPEFANHTDINEALQRGISYINEHQESDGSFGNIHASSLAYQAYMAAGVPPSEWQCSELVSTLIDEQNLDGSFKGQLMATIQVLPALTGKHYSHINTEMCPTEEEVIT</sequence>
<dbReference type="PANTHER" id="PTHR10559:SF18">
    <property type="entry name" value="TRANSCOBALAMIN II"/>
    <property type="match status" value="1"/>
</dbReference>
<evidence type="ECO:0000256" key="2">
    <source>
        <dbReference type="ARBA" id="ARBA00022525"/>
    </source>
</evidence>
<keyword evidence="3 4" id="KW-0732">Signal</keyword>
<reference evidence="6" key="1">
    <citation type="submission" date="2025-08" db="UniProtKB">
        <authorList>
            <consortium name="RefSeq"/>
        </authorList>
    </citation>
    <scope>IDENTIFICATION</scope>
    <source>
        <tissue evidence="6">Testes</tissue>
    </source>
</reference>
<feature type="chain" id="PRO_5045939279" evidence="4">
    <location>
        <begin position="22"/>
        <end position="657"/>
    </location>
</feature>
<dbReference type="Proteomes" id="UP000694865">
    <property type="component" value="Unplaced"/>
</dbReference>
<organism evidence="5 6">
    <name type="scientific">Saccoglossus kowalevskii</name>
    <name type="common">Acorn worm</name>
    <dbReference type="NCBI Taxonomy" id="10224"/>
    <lineage>
        <taxon>Eukaryota</taxon>
        <taxon>Metazoa</taxon>
        <taxon>Hemichordata</taxon>
        <taxon>Enteropneusta</taxon>
        <taxon>Harrimaniidae</taxon>
        <taxon>Saccoglossus</taxon>
    </lineage>
</organism>
<accession>A0ABM0M6V8</accession>
<dbReference type="InterPro" id="IPR008930">
    <property type="entry name" value="Terpenoid_cyclase/PrenylTrfase"/>
</dbReference>